<sequence length="74" mass="8050">MGKNYDAAVPSAGHCGFAMGATPTAVANMQAITNMYGPSHKAFFDCSTLRCIFCGPYQCNSYSVNLEVYWLKRA</sequence>
<organism evidence="1 2">
    <name type="scientific">Acinetobacter soli</name>
    <dbReference type="NCBI Taxonomy" id="487316"/>
    <lineage>
        <taxon>Bacteria</taxon>
        <taxon>Pseudomonadati</taxon>
        <taxon>Pseudomonadota</taxon>
        <taxon>Gammaproteobacteria</taxon>
        <taxon>Moraxellales</taxon>
        <taxon>Moraxellaceae</taxon>
        <taxon>Acinetobacter</taxon>
    </lineage>
</organism>
<dbReference type="PANTHER" id="PTHR36178:SF1">
    <property type="entry name" value="SODIUM_GLUTAMATE SYMPORTER"/>
    <property type="match status" value="1"/>
</dbReference>
<dbReference type="InterPro" id="IPR004445">
    <property type="entry name" value="GltS"/>
</dbReference>
<dbReference type="GO" id="GO:0015501">
    <property type="term" value="F:glutamate:sodium symporter activity"/>
    <property type="evidence" value="ECO:0007669"/>
    <property type="project" value="InterPro"/>
</dbReference>
<dbReference type="GO" id="GO:0016020">
    <property type="term" value="C:membrane"/>
    <property type="evidence" value="ECO:0007669"/>
    <property type="project" value="InterPro"/>
</dbReference>
<dbReference type="STRING" id="487316.BEN76_06275"/>
<evidence type="ECO:0000313" key="2">
    <source>
        <dbReference type="Proteomes" id="UP000185674"/>
    </source>
</evidence>
<evidence type="ECO:0000313" key="1">
    <source>
        <dbReference type="EMBL" id="APV35644.1"/>
    </source>
</evidence>
<accession>A0A1P8EHG8</accession>
<name>A0A1P8EHG8_9GAMM</name>
<dbReference type="AlphaFoldDB" id="A0A1P8EHG8"/>
<dbReference type="Proteomes" id="UP000185674">
    <property type="component" value="Chromosome"/>
</dbReference>
<dbReference type="EMBL" id="CP016896">
    <property type="protein sequence ID" value="APV35644.1"/>
    <property type="molecule type" value="Genomic_DNA"/>
</dbReference>
<dbReference type="eggNOG" id="COG0786">
    <property type="taxonomic scope" value="Bacteria"/>
</dbReference>
<dbReference type="KEGG" id="asol:BEN76_06275"/>
<dbReference type="PANTHER" id="PTHR36178">
    <property type="entry name" value="SLR0625 PROTEIN"/>
    <property type="match status" value="1"/>
</dbReference>
<proteinExistence type="predicted"/>
<dbReference type="Pfam" id="PF03616">
    <property type="entry name" value="Glt_symporter"/>
    <property type="match status" value="1"/>
</dbReference>
<protein>
    <submittedName>
        <fullName evidence="1">Uncharacterized protein</fullName>
    </submittedName>
</protein>
<dbReference type="GO" id="GO:0015813">
    <property type="term" value="P:L-glutamate transmembrane transport"/>
    <property type="evidence" value="ECO:0007669"/>
    <property type="project" value="InterPro"/>
</dbReference>
<reference evidence="1 2" key="1">
    <citation type="submission" date="2016-08" db="EMBL/GenBank/DDBJ databases">
        <title>Complete genome sequence of Acinetobacter baylyi strain GFJ2.</title>
        <authorList>
            <person name="Tabata M."/>
            <person name="Kuboki S."/>
            <person name="Gibu N."/>
            <person name="Kinouchi Y."/>
            <person name="Vangnai A."/>
            <person name="Kasai D."/>
            <person name="Fukuda M."/>
        </authorList>
    </citation>
    <scope>NUCLEOTIDE SEQUENCE [LARGE SCALE GENOMIC DNA]</scope>
    <source>
        <strain evidence="1 2">GFJ2</strain>
    </source>
</reference>
<gene>
    <name evidence="1" type="ORF">BEN76_06275</name>
</gene>